<name>A0A3B1C977_9ZZZZ</name>
<sequence length="260" mass="28295">MRVLLIGDIVGKVGRKAVTAFLPTLISRFKIDLTIANCENAAGGFGITEKVATELFNYGVHIMTSGNHIWDKKEAVALLVKEDRILRPVNYPPGVPGSGSIIYNLNGKKVGILNVSGRIFMNIMDCPFRTAAAEVKRLKEETDIIIVDFHAEATSEKIAFGFYMDGHVSAVLGTHTHVQTADEQILPNGTAYITDVGMTGPFNSVIGVDKNQIIDKFLTQMPRKFETAKGIGMLSGAIVEIDEKTGRSSSIQRLQLKTGD</sequence>
<organism evidence="4">
    <name type="scientific">hydrothermal vent metagenome</name>
    <dbReference type="NCBI Taxonomy" id="652676"/>
    <lineage>
        <taxon>unclassified sequences</taxon>
        <taxon>metagenomes</taxon>
        <taxon>ecological metagenomes</taxon>
    </lineage>
</organism>
<keyword evidence="2" id="KW-0378">Hydrolase</keyword>
<dbReference type="GO" id="GO:0004113">
    <property type="term" value="F:2',3'-cyclic-nucleotide 3'-phosphodiesterase activity"/>
    <property type="evidence" value="ECO:0007669"/>
    <property type="project" value="TreeGrafter"/>
</dbReference>
<dbReference type="PIRSF" id="PIRSF004789">
    <property type="entry name" value="DR1281"/>
    <property type="match status" value="1"/>
</dbReference>
<dbReference type="EMBL" id="UOGH01000008">
    <property type="protein sequence ID" value="VAX26739.1"/>
    <property type="molecule type" value="Genomic_DNA"/>
</dbReference>
<dbReference type="NCBIfam" id="TIGR00282">
    <property type="entry name" value="TIGR00282 family metallophosphoesterase"/>
    <property type="match status" value="1"/>
</dbReference>
<evidence type="ECO:0000256" key="1">
    <source>
        <dbReference type="ARBA" id="ARBA00022723"/>
    </source>
</evidence>
<gene>
    <name evidence="4" type="ORF">MNBD_NITROSPIRAE02-1595</name>
</gene>
<keyword evidence="1" id="KW-0479">Metal-binding</keyword>
<reference evidence="4" key="1">
    <citation type="submission" date="2018-06" db="EMBL/GenBank/DDBJ databases">
        <authorList>
            <person name="Zhirakovskaya E."/>
        </authorList>
    </citation>
    <scope>NUCLEOTIDE SEQUENCE</scope>
</reference>
<evidence type="ECO:0000256" key="2">
    <source>
        <dbReference type="ARBA" id="ARBA00022801"/>
    </source>
</evidence>
<proteinExistence type="predicted"/>
<dbReference type="Pfam" id="PF13277">
    <property type="entry name" value="YmdB"/>
    <property type="match status" value="1"/>
</dbReference>
<accession>A0A3B1C977</accession>
<evidence type="ECO:0000256" key="3">
    <source>
        <dbReference type="ARBA" id="ARBA00023004"/>
    </source>
</evidence>
<dbReference type="FunFam" id="3.60.21.10:FF:000016">
    <property type="entry name" value="Putative metallophosphoesterase"/>
    <property type="match status" value="1"/>
</dbReference>
<dbReference type="GO" id="GO:0046872">
    <property type="term" value="F:metal ion binding"/>
    <property type="evidence" value="ECO:0007669"/>
    <property type="project" value="UniProtKB-KW"/>
</dbReference>
<dbReference type="CDD" id="cd07382">
    <property type="entry name" value="MPP_DR1281"/>
    <property type="match status" value="1"/>
</dbReference>
<dbReference type="AlphaFoldDB" id="A0A3B1C977"/>
<dbReference type="PANTHER" id="PTHR36303">
    <property type="entry name" value="2',3'-CYCLIC-NUCLEOTIDE 2'-PHOSPHODIESTERASE"/>
    <property type="match status" value="1"/>
</dbReference>
<dbReference type="InterPro" id="IPR005235">
    <property type="entry name" value="YmdB-like"/>
</dbReference>
<dbReference type="PANTHER" id="PTHR36303:SF1">
    <property type="entry name" value="2',3'-CYCLIC-NUCLEOTIDE 2'-PHOSPHODIESTERASE"/>
    <property type="match status" value="1"/>
</dbReference>
<evidence type="ECO:0000313" key="4">
    <source>
        <dbReference type="EMBL" id="VAX26739.1"/>
    </source>
</evidence>
<dbReference type="SUPFAM" id="SSF56300">
    <property type="entry name" value="Metallo-dependent phosphatases"/>
    <property type="match status" value="1"/>
</dbReference>
<dbReference type="Gene3D" id="3.60.21.10">
    <property type="match status" value="1"/>
</dbReference>
<dbReference type="InterPro" id="IPR029052">
    <property type="entry name" value="Metallo-depent_PP-like"/>
</dbReference>
<keyword evidence="3" id="KW-0408">Iron</keyword>
<protein>
    <submittedName>
        <fullName evidence="4">Uncharacterized protein YmdB</fullName>
    </submittedName>
</protein>